<dbReference type="GO" id="GO:0043565">
    <property type="term" value="F:sequence-specific DNA binding"/>
    <property type="evidence" value="ECO:0007669"/>
    <property type="project" value="InterPro"/>
</dbReference>
<dbReference type="SMART" id="SM00342">
    <property type="entry name" value="HTH_ARAC"/>
    <property type="match status" value="1"/>
</dbReference>
<dbReference type="SUPFAM" id="SSF46689">
    <property type="entry name" value="Homeodomain-like"/>
    <property type="match status" value="2"/>
</dbReference>
<keyword evidence="6" id="KW-1185">Reference proteome</keyword>
<sequence length="285" mass="32710">MKEMAFEYVDMKYCIPSDMERKSGIWILRTGRSIAKSHYYVGPKVSENYSLHFVLNGKVSLVYGEEEVTLSEGDAFCLFPHIRYSYWESNHHPESPLRTHSVTLNGEFAVSALNRIGLHPHKPFIRNAMKAELPGVLNQIYECVDDDTLGSEFARQKWVYHLFELLSGAPAKKGTRSNWLEQSLHYMDSHYMEGITVTDVVEHAGVHRTHLYCEFIRVHGISPSHYLMKLRMERAAALLTETDVSVTEAAFSLGYSNLHTFSRAFAKYHHTSPTAYRQQYVLVPT</sequence>
<dbReference type="GO" id="GO:0003700">
    <property type="term" value="F:DNA-binding transcription factor activity"/>
    <property type="evidence" value="ECO:0007669"/>
    <property type="project" value="InterPro"/>
</dbReference>
<keyword evidence="1" id="KW-0805">Transcription regulation</keyword>
<dbReference type="KEGG" id="pglu:A3958_02795"/>
<dbReference type="PROSITE" id="PS01124">
    <property type="entry name" value="HTH_ARAC_FAMILY_2"/>
    <property type="match status" value="1"/>
</dbReference>
<gene>
    <name evidence="5" type="ORF">AWU65_30540</name>
</gene>
<dbReference type="AlphaFoldDB" id="A0A163FHU2"/>
<evidence type="ECO:0000256" key="3">
    <source>
        <dbReference type="ARBA" id="ARBA00023163"/>
    </source>
</evidence>
<feature type="domain" description="HTH araC/xylS-type" evidence="4">
    <location>
        <begin position="181"/>
        <end position="279"/>
    </location>
</feature>
<dbReference type="InterPro" id="IPR018060">
    <property type="entry name" value="HTH_AraC"/>
</dbReference>
<dbReference type="InterPro" id="IPR037923">
    <property type="entry name" value="HTH-like"/>
</dbReference>
<keyword evidence="3" id="KW-0804">Transcription</keyword>
<evidence type="ECO:0000256" key="1">
    <source>
        <dbReference type="ARBA" id="ARBA00023015"/>
    </source>
</evidence>
<dbReference type="PANTHER" id="PTHR43280">
    <property type="entry name" value="ARAC-FAMILY TRANSCRIPTIONAL REGULATOR"/>
    <property type="match status" value="1"/>
</dbReference>
<dbReference type="SUPFAM" id="SSF51215">
    <property type="entry name" value="Regulatory protein AraC"/>
    <property type="match status" value="1"/>
</dbReference>
<dbReference type="Pfam" id="PF12833">
    <property type="entry name" value="HTH_18"/>
    <property type="match status" value="1"/>
</dbReference>
<reference evidence="5" key="1">
    <citation type="journal article" date="2016" name="Genome Announc.">
        <title>Draft genomes of two strains of Paenibacillus glucanolyticus with capability to degrade lignocellulose.</title>
        <authorList>
            <person name="Mathews S.L."/>
            <person name="Pawlak J."/>
            <person name="Grunden A.M."/>
        </authorList>
    </citation>
    <scope>NUCLEOTIDE SEQUENCE [LARGE SCALE GENOMIC DNA]</scope>
    <source>
        <strain evidence="5">SLM1</strain>
    </source>
</reference>
<dbReference type="InterPro" id="IPR003313">
    <property type="entry name" value="AraC-bd"/>
</dbReference>
<dbReference type="Proteomes" id="UP000076796">
    <property type="component" value="Unassembled WGS sequence"/>
</dbReference>
<evidence type="ECO:0000256" key="2">
    <source>
        <dbReference type="ARBA" id="ARBA00023125"/>
    </source>
</evidence>
<dbReference type="PANTHER" id="PTHR43280:SF2">
    <property type="entry name" value="HTH-TYPE TRANSCRIPTIONAL REGULATOR EXSA"/>
    <property type="match status" value="1"/>
</dbReference>
<evidence type="ECO:0000313" key="6">
    <source>
        <dbReference type="Proteomes" id="UP000076796"/>
    </source>
</evidence>
<organism evidence="5 6">
    <name type="scientific">Paenibacillus glucanolyticus</name>
    <dbReference type="NCBI Taxonomy" id="59843"/>
    <lineage>
        <taxon>Bacteria</taxon>
        <taxon>Bacillati</taxon>
        <taxon>Bacillota</taxon>
        <taxon>Bacilli</taxon>
        <taxon>Bacillales</taxon>
        <taxon>Paenibacillaceae</taxon>
        <taxon>Paenibacillus</taxon>
    </lineage>
</organism>
<comment type="caution">
    <text evidence="5">The sequence shown here is derived from an EMBL/GenBank/DDBJ whole genome shotgun (WGS) entry which is preliminary data.</text>
</comment>
<proteinExistence type="predicted"/>
<name>A0A163FHU2_9BACL</name>
<dbReference type="Gene3D" id="1.10.10.60">
    <property type="entry name" value="Homeodomain-like"/>
    <property type="match status" value="2"/>
</dbReference>
<dbReference type="OrthoDB" id="2638442at2"/>
<evidence type="ECO:0000259" key="4">
    <source>
        <dbReference type="PROSITE" id="PS01124"/>
    </source>
</evidence>
<accession>A0A163FHU2</accession>
<dbReference type="STRING" id="59843.A3958_02795"/>
<keyword evidence="2" id="KW-0238">DNA-binding</keyword>
<protein>
    <submittedName>
        <fullName evidence="5">AraC family transcriptional regulator</fullName>
    </submittedName>
</protein>
<dbReference type="InterPro" id="IPR009057">
    <property type="entry name" value="Homeodomain-like_sf"/>
</dbReference>
<dbReference type="EMBL" id="LWMH01000002">
    <property type="protein sequence ID" value="KZS44399.1"/>
    <property type="molecule type" value="Genomic_DNA"/>
</dbReference>
<evidence type="ECO:0000313" key="5">
    <source>
        <dbReference type="EMBL" id="KZS44399.1"/>
    </source>
</evidence>
<dbReference type="Pfam" id="PF02311">
    <property type="entry name" value="AraC_binding"/>
    <property type="match status" value="1"/>
</dbReference>